<feature type="transmembrane region" description="Helical" evidence="6">
    <location>
        <begin position="294"/>
        <end position="316"/>
    </location>
</feature>
<evidence type="ECO:0000256" key="4">
    <source>
        <dbReference type="ARBA" id="ARBA00023136"/>
    </source>
</evidence>
<protein>
    <submittedName>
        <fullName evidence="7">1298_t:CDS:1</fullName>
    </submittedName>
</protein>
<proteinExistence type="predicted"/>
<dbReference type="InterPro" id="IPR005178">
    <property type="entry name" value="Ostalpha/TMEM184C"/>
</dbReference>
<gene>
    <name evidence="7" type="ORF">AMORRO_LOCUS2672</name>
</gene>
<dbReference type="Pfam" id="PF03619">
    <property type="entry name" value="Solute_trans_a"/>
    <property type="match status" value="1"/>
</dbReference>
<dbReference type="EMBL" id="CAJVPV010001170">
    <property type="protein sequence ID" value="CAG8488739.1"/>
    <property type="molecule type" value="Genomic_DNA"/>
</dbReference>
<keyword evidence="3 6" id="KW-1133">Transmembrane helix</keyword>
<sequence>MNSKTRKAINSSIDTFNHYCHLRISPSSCTAYTAINKKINPMKPTHGVGWNDSLFVQCNFVYVAYMAGVNVAYGETHPDLNYFENIELLVSKSTLHILYVNQFYTKKNTRMDVLLNRTCPREPSVENPFGYKAFHDEYGNFHLPLYATGWIVASAFTFLACVLTFMLIFQHLKNYTKPKEQRLIVRLLLMVPVYTVFDLLAYLFIYQSVYFTTIRDAYQAAAIISFFYLLLEYLGPNELDRKTKISSVQSTRMPFPLCCWHFNPSKHPLFLPALKISAVGIYCKASWSIYFPQIHLVIVQTISSVIANMSMNILFVTVRDDLAHQQLTLKDVCINWALFFVTYQGHALSILVSLSKTIMIIVRKLVETADDVSTGIQSILVSVEFFLISILQLKAFSAQEYRDQPSSTKPSSLILYLLDAINPYDVIKDFIYVVRFIFEHVLLGGPEPKVAPARPLLNLGSFVYLDRPGANDDEVDDEYIGERMPVIDLGEISNDEQKGNNEKDNTNEKGDKSRTE</sequence>
<evidence type="ECO:0000256" key="1">
    <source>
        <dbReference type="ARBA" id="ARBA00004141"/>
    </source>
</evidence>
<evidence type="ECO:0000256" key="2">
    <source>
        <dbReference type="ARBA" id="ARBA00022692"/>
    </source>
</evidence>
<dbReference type="OrthoDB" id="5348404at2759"/>
<feature type="transmembrane region" description="Helical" evidence="6">
    <location>
        <begin position="184"/>
        <end position="205"/>
    </location>
</feature>
<feature type="region of interest" description="Disordered" evidence="5">
    <location>
        <begin position="488"/>
        <end position="516"/>
    </location>
</feature>
<feature type="transmembrane region" description="Helical" evidence="6">
    <location>
        <begin position="217"/>
        <end position="235"/>
    </location>
</feature>
<evidence type="ECO:0000313" key="7">
    <source>
        <dbReference type="EMBL" id="CAG8488739.1"/>
    </source>
</evidence>
<name>A0A9N8WGB0_9GLOM</name>
<keyword evidence="2 6" id="KW-0812">Transmembrane</keyword>
<accession>A0A9N8WGB0</accession>
<dbReference type="PANTHER" id="PTHR23423">
    <property type="entry name" value="ORGANIC SOLUTE TRANSPORTER-RELATED"/>
    <property type="match status" value="1"/>
</dbReference>
<feature type="transmembrane region" description="Helical" evidence="6">
    <location>
        <begin position="150"/>
        <end position="172"/>
    </location>
</feature>
<comment type="subcellular location">
    <subcellularLocation>
        <location evidence="1">Membrane</location>
        <topology evidence="1">Multi-pass membrane protein</topology>
    </subcellularLocation>
</comment>
<evidence type="ECO:0000256" key="6">
    <source>
        <dbReference type="SAM" id="Phobius"/>
    </source>
</evidence>
<feature type="compositionally biased region" description="Basic and acidic residues" evidence="5">
    <location>
        <begin position="495"/>
        <end position="516"/>
    </location>
</feature>
<dbReference type="SMART" id="SM01417">
    <property type="entry name" value="Solute_trans_a"/>
    <property type="match status" value="1"/>
</dbReference>
<evidence type="ECO:0000313" key="8">
    <source>
        <dbReference type="Proteomes" id="UP000789342"/>
    </source>
</evidence>
<organism evidence="7 8">
    <name type="scientific">Acaulospora morrowiae</name>
    <dbReference type="NCBI Taxonomy" id="94023"/>
    <lineage>
        <taxon>Eukaryota</taxon>
        <taxon>Fungi</taxon>
        <taxon>Fungi incertae sedis</taxon>
        <taxon>Mucoromycota</taxon>
        <taxon>Glomeromycotina</taxon>
        <taxon>Glomeromycetes</taxon>
        <taxon>Diversisporales</taxon>
        <taxon>Acaulosporaceae</taxon>
        <taxon>Acaulospora</taxon>
    </lineage>
</organism>
<feature type="transmembrane region" description="Helical" evidence="6">
    <location>
        <begin position="336"/>
        <end position="354"/>
    </location>
</feature>
<dbReference type="GO" id="GO:0016020">
    <property type="term" value="C:membrane"/>
    <property type="evidence" value="ECO:0007669"/>
    <property type="project" value="UniProtKB-SubCell"/>
</dbReference>
<dbReference type="Proteomes" id="UP000789342">
    <property type="component" value="Unassembled WGS sequence"/>
</dbReference>
<dbReference type="AlphaFoldDB" id="A0A9N8WGB0"/>
<keyword evidence="4 6" id="KW-0472">Membrane</keyword>
<comment type="caution">
    <text evidence="7">The sequence shown here is derived from an EMBL/GenBank/DDBJ whole genome shotgun (WGS) entry which is preliminary data.</text>
</comment>
<evidence type="ECO:0000256" key="5">
    <source>
        <dbReference type="SAM" id="MobiDB-lite"/>
    </source>
</evidence>
<reference evidence="7" key="1">
    <citation type="submission" date="2021-06" db="EMBL/GenBank/DDBJ databases">
        <authorList>
            <person name="Kallberg Y."/>
            <person name="Tangrot J."/>
            <person name="Rosling A."/>
        </authorList>
    </citation>
    <scope>NUCLEOTIDE SEQUENCE</scope>
    <source>
        <strain evidence="7">CL551</strain>
    </source>
</reference>
<evidence type="ECO:0000256" key="3">
    <source>
        <dbReference type="ARBA" id="ARBA00022989"/>
    </source>
</evidence>
<keyword evidence="8" id="KW-1185">Reference proteome</keyword>